<dbReference type="Pfam" id="PF22879">
    <property type="entry name" value="AIPR_N"/>
    <property type="match status" value="1"/>
</dbReference>
<name>D1PBM4_9BACT</name>
<proteinExistence type="predicted"/>
<evidence type="ECO:0000313" key="4">
    <source>
        <dbReference type="Proteomes" id="UP000004477"/>
    </source>
</evidence>
<dbReference type="InterPro" id="IPR018891">
    <property type="entry name" value="AIPR_C"/>
</dbReference>
<sequence length="789" mass="89657">MEQFDSNSEVFDDFKPAEEQGAFVNETIGSVIEKELTEVEQFKEDFDDQLLMADNPKDDLTQIIVGYIQGCGDVNQVNICSYKSKNGVALDGWGFNGDEDLTTIDLFLTIYEDPNNGSKISANDLDRQFNWLQRFYDQSVSGAMLGKFMDDTKSDLYQVADLIHSTSKIDRIRLFLLTNAIAPVNYEKDNIEIADGTSCEFYVWDAKRIMQQDNIISGRKPIVVDFEGDYNCTLPCIQMPDVSDNVKCYLCIIPGMVLSQVYHKYHQQILEMNVRTFLQFKGASNKGIRNTLIGHTATAVERRKGVEDTLPEPDMFFAYNNGISATASDVKLNEEGTAITKIKSWQIVNGGQTTAAISAVMGMKDVDFSQLASVYVAMKISVVKDKDNLSEIVPKISRFANTQSAVKKSDFNINEGFLVELEQQSRETWVLNASGKPVSKWFFERTRGQYLDKAKRQNSSKAEKEFYAEYPKNQMFDKTTLSKFIMSWEQDPSSVCRGGENNYTKFFDKMKRNGAHFDKTRYQRTIAKAILFKAIDALYGKDGLALPGYKSNMVAYTMSLLSLNSGRALNLDAIWDEQCVISPTVNNELTLDIYNVYAKLICGAEHITYKVKETRTDANGRRKNHYVPKEIPQEDIDRLKATKLYKVLLYVRNIEPFVYKHLIDVDEGKNINEWTKATLCWDALKTKLSQEGDKYNIPAELLGSVGDVDEEITEGQKKKMDEAKEVDPEKWFALSRWSKENPGELTPKEQAFIGQVAFSSKRGRTLTYKQAKWALDLYEKAVDAGWNEN</sequence>
<dbReference type="HOGENOM" id="CLU_019647_0_0_10"/>
<dbReference type="InterPro" id="IPR055101">
    <property type="entry name" value="AIPR_N"/>
</dbReference>
<dbReference type="GeneID" id="69848836"/>
<protein>
    <submittedName>
        <fullName evidence="3">Uncharacterized protein</fullName>
    </submittedName>
</protein>
<evidence type="ECO:0000259" key="1">
    <source>
        <dbReference type="Pfam" id="PF10592"/>
    </source>
</evidence>
<dbReference type="PaxDb" id="537011-PREVCOP_04604"/>
<evidence type="ECO:0000313" key="3">
    <source>
        <dbReference type="EMBL" id="EFB35700.1"/>
    </source>
</evidence>
<dbReference type="RefSeq" id="WP_006847317.1">
    <property type="nucleotide sequence ID" value="NZ_CP085932.1"/>
</dbReference>
<dbReference type="Proteomes" id="UP000004477">
    <property type="component" value="Unassembled WGS sequence"/>
</dbReference>
<dbReference type="OrthoDB" id="9806213at2"/>
<organism evidence="3 4">
    <name type="scientific">Segatella copri DSM 18205</name>
    <dbReference type="NCBI Taxonomy" id="537011"/>
    <lineage>
        <taxon>Bacteria</taxon>
        <taxon>Pseudomonadati</taxon>
        <taxon>Bacteroidota</taxon>
        <taxon>Bacteroidia</taxon>
        <taxon>Bacteroidales</taxon>
        <taxon>Prevotellaceae</taxon>
        <taxon>Segatella</taxon>
    </lineage>
</organism>
<dbReference type="EMBL" id="ACBX02000012">
    <property type="protein sequence ID" value="EFB35700.1"/>
    <property type="molecule type" value="Genomic_DNA"/>
</dbReference>
<feature type="domain" description="Abortive infection phage resistance protein N-terminal" evidence="2">
    <location>
        <begin position="61"/>
        <end position="210"/>
    </location>
</feature>
<comment type="caution">
    <text evidence="3">The sequence shown here is derived from an EMBL/GenBank/DDBJ whole genome shotgun (WGS) entry which is preliminary data.</text>
</comment>
<reference evidence="3" key="1">
    <citation type="submission" date="2009-11" db="EMBL/GenBank/DDBJ databases">
        <authorList>
            <person name="Weinstock G."/>
            <person name="Sodergren E."/>
            <person name="Clifton S."/>
            <person name="Fulton L."/>
            <person name="Fulton B."/>
            <person name="Courtney L."/>
            <person name="Fronick C."/>
            <person name="Harrison M."/>
            <person name="Strong C."/>
            <person name="Farmer C."/>
            <person name="Delahaunty K."/>
            <person name="Markovic C."/>
            <person name="Hall O."/>
            <person name="Minx P."/>
            <person name="Tomlinson C."/>
            <person name="Mitreva M."/>
            <person name="Nelson J."/>
            <person name="Hou S."/>
            <person name="Wollam A."/>
            <person name="Pepin K.H."/>
            <person name="Johnson M."/>
            <person name="Bhonagiri V."/>
            <person name="Nash W.E."/>
            <person name="Warren W."/>
            <person name="Chinwalla A."/>
            <person name="Mardis E.R."/>
            <person name="Wilson R.K."/>
        </authorList>
    </citation>
    <scope>NUCLEOTIDE SEQUENCE [LARGE SCALE GENOMIC DNA]</scope>
    <source>
        <strain evidence="3">DSM 18205</strain>
    </source>
</reference>
<feature type="domain" description="Abortive phage infection protein C-terminal" evidence="1">
    <location>
        <begin position="270"/>
        <end position="585"/>
    </location>
</feature>
<gene>
    <name evidence="3" type="ORF">PREVCOP_04604</name>
</gene>
<dbReference type="Pfam" id="PF10592">
    <property type="entry name" value="AIPR"/>
    <property type="match status" value="1"/>
</dbReference>
<evidence type="ECO:0000259" key="2">
    <source>
        <dbReference type="Pfam" id="PF22879"/>
    </source>
</evidence>
<dbReference type="AlphaFoldDB" id="D1PBM4"/>
<dbReference type="STRING" id="537011.PREVCOP_04604"/>
<accession>D1PBM4</accession>
<keyword evidence="4" id="KW-1185">Reference proteome</keyword>